<organism evidence="1 2">
    <name type="scientific">Novosphingobium aureum</name>
    <dbReference type="NCBI Taxonomy" id="2792964"/>
    <lineage>
        <taxon>Bacteria</taxon>
        <taxon>Pseudomonadati</taxon>
        <taxon>Pseudomonadota</taxon>
        <taxon>Alphaproteobacteria</taxon>
        <taxon>Sphingomonadales</taxon>
        <taxon>Sphingomonadaceae</taxon>
        <taxon>Novosphingobium</taxon>
    </lineage>
</organism>
<reference evidence="1" key="1">
    <citation type="submission" date="2020-11" db="EMBL/GenBank/DDBJ databases">
        <title>Novosphingobium aureum sp. nov., a marine bacterium isolated from sediment of a salt flat.</title>
        <authorList>
            <person name="Yoo Y."/>
            <person name="Kim J.-J."/>
        </authorList>
    </citation>
    <scope>NUCLEOTIDE SEQUENCE</scope>
    <source>
        <strain evidence="1">YJ-S2-02</strain>
    </source>
</reference>
<proteinExistence type="predicted"/>
<keyword evidence="2" id="KW-1185">Reference proteome</keyword>
<evidence type="ECO:0000313" key="1">
    <source>
        <dbReference type="EMBL" id="MBH0112418.1"/>
    </source>
</evidence>
<accession>A0A931MK47</accession>
<dbReference type="EMBL" id="JADZGI010000001">
    <property type="protein sequence ID" value="MBH0112418.1"/>
    <property type="molecule type" value="Genomic_DNA"/>
</dbReference>
<dbReference type="Proteomes" id="UP000617634">
    <property type="component" value="Unassembled WGS sequence"/>
</dbReference>
<gene>
    <name evidence="1" type="ORF">I5E68_05545</name>
</gene>
<name>A0A931MK47_9SPHN</name>
<dbReference type="RefSeq" id="WP_197161762.1">
    <property type="nucleotide sequence ID" value="NZ_JADZGI010000001.1"/>
</dbReference>
<evidence type="ECO:0000313" key="2">
    <source>
        <dbReference type="Proteomes" id="UP000617634"/>
    </source>
</evidence>
<protein>
    <submittedName>
        <fullName evidence="1">Uncharacterized protein</fullName>
    </submittedName>
</protein>
<sequence length="186" mass="20485">MKRAILSVTVLALLAVLVTLTPIGPIFVYGWLVPVISPLLPKPAGVPSHANAEYHWKGFGLAWEWEDQVTDGCASWLAADSFGGPVRTLYIYDEPDGCGANSISMSRLSFLDHTTYGNKGHDWPYEGCSYKIDDATIERYQLQIEELLDANDGVLERDLSMSMLSEIERIDGSALVAQQYGCRAAK</sequence>
<comment type="caution">
    <text evidence="1">The sequence shown here is derived from an EMBL/GenBank/DDBJ whole genome shotgun (WGS) entry which is preliminary data.</text>
</comment>
<dbReference type="AlphaFoldDB" id="A0A931MK47"/>